<gene>
    <name evidence="10" type="ORF">RND81_12G099000</name>
</gene>
<dbReference type="InterPro" id="IPR018253">
    <property type="entry name" value="DnaJ_domain_CS"/>
</dbReference>
<dbReference type="Gene3D" id="1.10.287.110">
    <property type="entry name" value="DnaJ domain"/>
    <property type="match status" value="1"/>
</dbReference>
<dbReference type="InterPro" id="IPR007872">
    <property type="entry name" value="DPH_MB_dom"/>
</dbReference>
<dbReference type="SUPFAM" id="SSF46565">
    <property type="entry name" value="Chaperone J-domain"/>
    <property type="match status" value="1"/>
</dbReference>
<dbReference type="EMBL" id="JBDFQZ010000012">
    <property type="protein sequence ID" value="KAK9672414.1"/>
    <property type="molecule type" value="Genomic_DNA"/>
</dbReference>
<keyword evidence="4" id="KW-0479">Metal-binding</keyword>
<evidence type="ECO:0000256" key="6">
    <source>
        <dbReference type="ARBA" id="ARBA00023242"/>
    </source>
</evidence>
<evidence type="ECO:0000313" key="11">
    <source>
        <dbReference type="Proteomes" id="UP001443914"/>
    </source>
</evidence>
<dbReference type="InterPro" id="IPR036869">
    <property type="entry name" value="J_dom_sf"/>
</dbReference>
<dbReference type="GO" id="GO:0017183">
    <property type="term" value="P:protein histidyl modification to diphthamide"/>
    <property type="evidence" value="ECO:0007669"/>
    <property type="project" value="InterPro"/>
</dbReference>
<evidence type="ECO:0000259" key="9">
    <source>
        <dbReference type="PROSITE" id="PS51074"/>
    </source>
</evidence>
<evidence type="ECO:0000256" key="2">
    <source>
        <dbReference type="ARBA" id="ARBA00004496"/>
    </source>
</evidence>
<evidence type="ECO:0000313" key="10">
    <source>
        <dbReference type="EMBL" id="KAK9672414.1"/>
    </source>
</evidence>
<organism evidence="10 11">
    <name type="scientific">Saponaria officinalis</name>
    <name type="common">Common soapwort</name>
    <name type="synonym">Lychnis saponaria</name>
    <dbReference type="NCBI Taxonomy" id="3572"/>
    <lineage>
        <taxon>Eukaryota</taxon>
        <taxon>Viridiplantae</taxon>
        <taxon>Streptophyta</taxon>
        <taxon>Embryophyta</taxon>
        <taxon>Tracheophyta</taxon>
        <taxon>Spermatophyta</taxon>
        <taxon>Magnoliopsida</taxon>
        <taxon>eudicotyledons</taxon>
        <taxon>Gunneridae</taxon>
        <taxon>Pentapetalae</taxon>
        <taxon>Caryophyllales</taxon>
        <taxon>Caryophyllaceae</taxon>
        <taxon>Caryophylleae</taxon>
        <taxon>Saponaria</taxon>
    </lineage>
</organism>
<dbReference type="SUPFAM" id="SSF144217">
    <property type="entry name" value="CSL zinc finger"/>
    <property type="match status" value="1"/>
</dbReference>
<dbReference type="PANTHER" id="PTHR21454:SF47">
    <property type="entry name" value="DNAJ HEAT SHOCK N-TERMINAL DOMAIN-CONTAINING PROTEIN"/>
    <property type="match status" value="1"/>
</dbReference>
<dbReference type="GO" id="GO:0005634">
    <property type="term" value="C:nucleus"/>
    <property type="evidence" value="ECO:0007669"/>
    <property type="project" value="UniProtKB-SubCell"/>
</dbReference>
<dbReference type="PROSITE" id="PS00636">
    <property type="entry name" value="DNAJ_1"/>
    <property type="match status" value="1"/>
</dbReference>
<evidence type="ECO:0000256" key="5">
    <source>
        <dbReference type="ARBA" id="ARBA00023004"/>
    </source>
</evidence>
<keyword evidence="5" id="KW-0408">Iron</keyword>
<feature type="region of interest" description="Disordered" evidence="7">
    <location>
        <begin position="35"/>
        <end position="55"/>
    </location>
</feature>
<dbReference type="InterPro" id="IPR036671">
    <property type="entry name" value="DPH_MB_sf"/>
</dbReference>
<evidence type="ECO:0000256" key="3">
    <source>
        <dbReference type="ARBA" id="ARBA00006169"/>
    </source>
</evidence>
<feature type="domain" description="DPH-type MB" evidence="9">
    <location>
        <begin position="92"/>
        <end position="171"/>
    </location>
</feature>
<dbReference type="SMART" id="SM00271">
    <property type="entry name" value="DnaJ"/>
    <property type="match status" value="1"/>
</dbReference>
<dbReference type="GO" id="GO:0005829">
    <property type="term" value="C:cytosol"/>
    <property type="evidence" value="ECO:0007669"/>
    <property type="project" value="TreeGrafter"/>
</dbReference>
<evidence type="ECO:0000256" key="7">
    <source>
        <dbReference type="SAM" id="MobiDB-lite"/>
    </source>
</evidence>
<dbReference type="Pfam" id="PF05207">
    <property type="entry name" value="Zn_ribbon_CSL"/>
    <property type="match status" value="1"/>
</dbReference>
<proteinExistence type="inferred from homology"/>
<accession>A0AAW1H8N1</accession>
<feature type="domain" description="J" evidence="8">
    <location>
        <begin position="11"/>
        <end position="83"/>
    </location>
</feature>
<dbReference type="CDD" id="cd06257">
    <property type="entry name" value="DnaJ"/>
    <property type="match status" value="1"/>
</dbReference>
<dbReference type="PROSITE" id="PS50076">
    <property type="entry name" value="DNAJ_2"/>
    <property type="match status" value="1"/>
</dbReference>
<keyword evidence="6" id="KW-0539">Nucleus</keyword>
<protein>
    <recommendedName>
        <fullName evidence="12">DPH4 homolog</fullName>
    </recommendedName>
</protein>
<comment type="similarity">
    <text evidence="3">Belongs to the DPH4 family.</text>
</comment>
<dbReference type="Proteomes" id="UP001443914">
    <property type="component" value="Unassembled WGS sequence"/>
</dbReference>
<dbReference type="GO" id="GO:0046872">
    <property type="term" value="F:metal ion binding"/>
    <property type="evidence" value="ECO:0007669"/>
    <property type="project" value="UniProtKB-KW"/>
</dbReference>
<dbReference type="InterPro" id="IPR001623">
    <property type="entry name" value="DnaJ_domain"/>
</dbReference>
<dbReference type="PRINTS" id="PR00625">
    <property type="entry name" value="JDOMAIN"/>
</dbReference>
<evidence type="ECO:0008006" key="12">
    <source>
        <dbReference type="Google" id="ProtNLM"/>
    </source>
</evidence>
<comment type="subcellular location">
    <subcellularLocation>
        <location evidence="2">Cytoplasm</location>
    </subcellularLocation>
    <subcellularLocation>
        <location evidence="1">Nucleus</location>
    </subcellularLocation>
</comment>
<dbReference type="Gene3D" id="3.10.660.10">
    <property type="entry name" value="DPH Zinc finger"/>
    <property type="match status" value="1"/>
</dbReference>
<evidence type="ECO:0000259" key="8">
    <source>
        <dbReference type="PROSITE" id="PS50076"/>
    </source>
</evidence>
<dbReference type="PANTHER" id="PTHR21454">
    <property type="entry name" value="DPH3 HOMOLOG-RELATED"/>
    <property type="match status" value="1"/>
</dbReference>
<dbReference type="PROSITE" id="PS51074">
    <property type="entry name" value="DPH_MB"/>
    <property type="match status" value="1"/>
</dbReference>
<name>A0AAW1H8N1_SAPOF</name>
<dbReference type="AlphaFoldDB" id="A0AAW1H8N1"/>
<evidence type="ECO:0000256" key="1">
    <source>
        <dbReference type="ARBA" id="ARBA00004123"/>
    </source>
</evidence>
<comment type="caution">
    <text evidence="10">The sequence shown here is derived from an EMBL/GenBank/DDBJ whole genome shotgun (WGS) entry which is preliminary data.</text>
</comment>
<sequence length="181" mass="20489">MTLNDPTTSETYYHILNIKEDASFEDIRQSYRSALLQSHPDKRHKPSHLPNSGEDVDSRFTKVQTAWETLGDSTSRALYDHKLRSLRSDISVSEDVSLEDMMVEDTGDVLELCHQCRCGDYFVISCSELEEMGYELRKLDDEICLRNPDALPGCMIFPCGSCSLNIRLLVNSPGCKNNTVC</sequence>
<dbReference type="InterPro" id="IPR044248">
    <property type="entry name" value="DPH3/4-like"/>
</dbReference>
<evidence type="ECO:0000256" key="4">
    <source>
        <dbReference type="ARBA" id="ARBA00022723"/>
    </source>
</evidence>
<reference evidence="10" key="1">
    <citation type="submission" date="2024-03" db="EMBL/GenBank/DDBJ databases">
        <title>WGS assembly of Saponaria officinalis var. Norfolk2.</title>
        <authorList>
            <person name="Jenkins J."/>
            <person name="Shu S."/>
            <person name="Grimwood J."/>
            <person name="Barry K."/>
            <person name="Goodstein D."/>
            <person name="Schmutz J."/>
            <person name="Leebens-Mack J."/>
            <person name="Osbourn A."/>
        </authorList>
    </citation>
    <scope>NUCLEOTIDE SEQUENCE [LARGE SCALE GENOMIC DNA]</scope>
    <source>
        <strain evidence="10">JIC</strain>
    </source>
</reference>
<keyword evidence="11" id="KW-1185">Reference proteome</keyword>
<dbReference type="Pfam" id="PF00226">
    <property type="entry name" value="DnaJ"/>
    <property type="match status" value="1"/>
</dbReference>